<gene>
    <name evidence="3" type="ORF">PMAYCL1PPCAC_23322</name>
</gene>
<dbReference type="AlphaFoldDB" id="A0AAN5I5H1"/>
<feature type="compositionally biased region" description="Basic and acidic residues" evidence="2">
    <location>
        <begin position="171"/>
        <end position="181"/>
    </location>
</feature>
<keyword evidence="1" id="KW-0175">Coiled coil</keyword>
<evidence type="ECO:0000313" key="3">
    <source>
        <dbReference type="EMBL" id="GMR53127.1"/>
    </source>
</evidence>
<evidence type="ECO:0000256" key="1">
    <source>
        <dbReference type="ARBA" id="ARBA00023054"/>
    </source>
</evidence>
<feature type="compositionally biased region" description="Basic and acidic residues" evidence="2">
    <location>
        <begin position="212"/>
        <end position="240"/>
    </location>
</feature>
<feature type="region of interest" description="Disordered" evidence="2">
    <location>
        <begin position="135"/>
        <end position="187"/>
    </location>
</feature>
<comment type="caution">
    <text evidence="3">The sequence shown here is derived from an EMBL/GenBank/DDBJ whole genome shotgun (WGS) entry which is preliminary data.</text>
</comment>
<feature type="region of interest" description="Disordered" evidence="2">
    <location>
        <begin position="69"/>
        <end position="93"/>
    </location>
</feature>
<dbReference type="Pfam" id="PF13300">
    <property type="entry name" value="DUF4078"/>
    <property type="match status" value="1"/>
</dbReference>
<feature type="region of interest" description="Disordered" evidence="2">
    <location>
        <begin position="1"/>
        <end position="33"/>
    </location>
</feature>
<dbReference type="EMBL" id="BTRK01000005">
    <property type="protein sequence ID" value="GMR53127.1"/>
    <property type="molecule type" value="Genomic_DNA"/>
</dbReference>
<feature type="non-terminal residue" evidence="3">
    <location>
        <position position="1"/>
    </location>
</feature>
<dbReference type="InterPro" id="IPR025066">
    <property type="entry name" value="CCDC174-like"/>
</dbReference>
<proteinExistence type="predicted"/>
<evidence type="ECO:0000256" key="2">
    <source>
        <dbReference type="SAM" id="MobiDB-lite"/>
    </source>
</evidence>
<feature type="compositionally biased region" description="Basic and acidic residues" evidence="2">
    <location>
        <begin position="268"/>
        <end position="287"/>
    </location>
</feature>
<name>A0AAN5I5H1_9BILA</name>
<dbReference type="GO" id="GO:0005634">
    <property type="term" value="C:nucleus"/>
    <property type="evidence" value="ECO:0007669"/>
    <property type="project" value="TreeGrafter"/>
</dbReference>
<feature type="compositionally biased region" description="Basic and acidic residues" evidence="2">
    <location>
        <begin position="138"/>
        <end position="160"/>
    </location>
</feature>
<reference evidence="4" key="1">
    <citation type="submission" date="2022-10" db="EMBL/GenBank/DDBJ databases">
        <title>Genome assembly of Pristionchus species.</title>
        <authorList>
            <person name="Yoshida K."/>
            <person name="Sommer R.J."/>
        </authorList>
    </citation>
    <scope>NUCLEOTIDE SEQUENCE [LARGE SCALE GENOMIC DNA]</scope>
    <source>
        <strain evidence="4">RS5460</strain>
    </source>
</reference>
<evidence type="ECO:0000313" key="4">
    <source>
        <dbReference type="Proteomes" id="UP001328107"/>
    </source>
</evidence>
<accession>A0AAN5I5H1</accession>
<sequence>FGMDPSRAGPSNGDDVEENVDEPPKKIFKTTTGGASIIDLRNELLKKKEEARAAGVKGPSSKKGVLYVNKEEKSRQKIEKEERQARISEHERALRREAEERLDLVNRKLKEKAELYDQLQSHGVALEEDIGEGLIDFNAKKREADRERERERDRERRRREEEEEEQVQAEAVHHVAGEEPRMYGTSHVIFSTNEEKRQKEMSDLMKMTAQTEKNREKTKTLAEKREEARKAREKALREKMGLPPLPEPEAEPEVAVDPTIYSIPLPDPPKEVKPRPVPKEREWDRGKGSVTNWVRSRREERDDDFAPPTYNY</sequence>
<keyword evidence="4" id="KW-1185">Reference proteome</keyword>
<protein>
    <submittedName>
        <fullName evidence="3">Uncharacterized protein</fullName>
    </submittedName>
</protein>
<dbReference type="PANTHER" id="PTHR15885">
    <property type="entry name" value="COILED-COIL DOMAIN-CONTAINING PROTEIN 174"/>
    <property type="match status" value="1"/>
</dbReference>
<dbReference type="Proteomes" id="UP001328107">
    <property type="component" value="Unassembled WGS sequence"/>
</dbReference>
<organism evidence="3 4">
    <name type="scientific">Pristionchus mayeri</name>
    <dbReference type="NCBI Taxonomy" id="1317129"/>
    <lineage>
        <taxon>Eukaryota</taxon>
        <taxon>Metazoa</taxon>
        <taxon>Ecdysozoa</taxon>
        <taxon>Nematoda</taxon>
        <taxon>Chromadorea</taxon>
        <taxon>Rhabditida</taxon>
        <taxon>Rhabditina</taxon>
        <taxon>Diplogasteromorpha</taxon>
        <taxon>Diplogasteroidea</taxon>
        <taxon>Neodiplogasteridae</taxon>
        <taxon>Pristionchus</taxon>
    </lineage>
</organism>
<feature type="region of interest" description="Disordered" evidence="2">
    <location>
        <begin position="208"/>
        <end position="312"/>
    </location>
</feature>
<dbReference type="PANTHER" id="PTHR15885:SF1">
    <property type="entry name" value="COILED-COIL DOMAIN-CONTAINING PROTEIN 174"/>
    <property type="match status" value="1"/>
</dbReference>